<evidence type="ECO:0000256" key="4">
    <source>
        <dbReference type="ARBA" id="ARBA00022475"/>
    </source>
</evidence>
<name>A0A4Y8VV54_9BACT</name>
<comment type="similarity">
    <text evidence="2 8">Belongs to the 4-toluene sulfonate uptake permease (TSUP) (TC 2.A.102) family.</text>
</comment>
<protein>
    <recommendedName>
        <fullName evidence="8">Probable membrane transporter protein</fullName>
    </recommendedName>
</protein>
<organism evidence="9 10">
    <name type="scientific">Segatella hominis</name>
    <dbReference type="NCBI Taxonomy" id="2518605"/>
    <lineage>
        <taxon>Bacteria</taxon>
        <taxon>Pseudomonadati</taxon>
        <taxon>Bacteroidota</taxon>
        <taxon>Bacteroidia</taxon>
        <taxon>Bacteroidales</taxon>
        <taxon>Prevotellaceae</taxon>
        <taxon>Segatella</taxon>
    </lineage>
</organism>
<dbReference type="Pfam" id="PF01925">
    <property type="entry name" value="TauE"/>
    <property type="match status" value="1"/>
</dbReference>
<dbReference type="AlphaFoldDB" id="A0A4Y8VV54"/>
<evidence type="ECO:0000256" key="1">
    <source>
        <dbReference type="ARBA" id="ARBA00004651"/>
    </source>
</evidence>
<keyword evidence="6 8" id="KW-1133">Transmembrane helix</keyword>
<feature type="transmembrane region" description="Helical" evidence="8">
    <location>
        <begin position="197"/>
        <end position="216"/>
    </location>
</feature>
<keyword evidence="3" id="KW-0813">Transport</keyword>
<evidence type="ECO:0000313" key="9">
    <source>
        <dbReference type="EMBL" id="TFH84138.1"/>
    </source>
</evidence>
<dbReference type="PANTHER" id="PTHR30269">
    <property type="entry name" value="TRANSMEMBRANE PROTEIN YFCA"/>
    <property type="match status" value="1"/>
</dbReference>
<keyword evidence="7 8" id="KW-0472">Membrane</keyword>
<keyword evidence="10" id="KW-1185">Reference proteome</keyword>
<dbReference type="PANTHER" id="PTHR30269:SF37">
    <property type="entry name" value="MEMBRANE TRANSPORTER PROTEIN"/>
    <property type="match status" value="1"/>
</dbReference>
<dbReference type="EMBL" id="SGVY01000004">
    <property type="protein sequence ID" value="TFH84138.1"/>
    <property type="molecule type" value="Genomic_DNA"/>
</dbReference>
<feature type="transmembrane region" description="Helical" evidence="8">
    <location>
        <begin position="222"/>
        <end position="240"/>
    </location>
</feature>
<dbReference type="OrthoDB" id="668749at2"/>
<dbReference type="GeneID" id="302994067"/>
<evidence type="ECO:0000256" key="8">
    <source>
        <dbReference type="RuleBase" id="RU363041"/>
    </source>
</evidence>
<keyword evidence="5 8" id="KW-0812">Transmembrane</keyword>
<evidence type="ECO:0000313" key="10">
    <source>
        <dbReference type="Proteomes" id="UP000297872"/>
    </source>
</evidence>
<evidence type="ECO:0000256" key="5">
    <source>
        <dbReference type="ARBA" id="ARBA00022692"/>
    </source>
</evidence>
<gene>
    <name evidence="9" type="ORF">EXN75_01995</name>
</gene>
<accession>A0A4Y8VV54</accession>
<evidence type="ECO:0000256" key="3">
    <source>
        <dbReference type="ARBA" id="ARBA00022448"/>
    </source>
</evidence>
<comment type="caution">
    <text evidence="9">The sequence shown here is derived from an EMBL/GenBank/DDBJ whole genome shotgun (WGS) entry which is preliminary data.</text>
</comment>
<comment type="subcellular location">
    <subcellularLocation>
        <location evidence="1 8">Cell membrane</location>
        <topology evidence="1 8">Multi-pass membrane protein</topology>
    </subcellularLocation>
</comment>
<reference evidence="9 10" key="1">
    <citation type="submission" date="2019-02" db="EMBL/GenBank/DDBJ databases">
        <title>Draft Genome Sequence of the Prevotella sp. BCRC 81118, Isolated from Human Feces.</title>
        <authorList>
            <person name="Huang C.-H."/>
        </authorList>
    </citation>
    <scope>NUCLEOTIDE SEQUENCE [LARGE SCALE GENOMIC DNA]</scope>
    <source>
        <strain evidence="9 10">BCRC 81118</strain>
    </source>
</reference>
<evidence type="ECO:0000256" key="7">
    <source>
        <dbReference type="ARBA" id="ARBA00023136"/>
    </source>
</evidence>
<feature type="transmembrane region" description="Helical" evidence="8">
    <location>
        <begin position="126"/>
        <end position="144"/>
    </location>
</feature>
<feature type="transmembrane region" description="Helical" evidence="8">
    <location>
        <begin position="164"/>
        <end position="185"/>
    </location>
</feature>
<feature type="transmembrane region" description="Helical" evidence="8">
    <location>
        <begin position="73"/>
        <end position="90"/>
    </location>
</feature>
<evidence type="ECO:0000256" key="6">
    <source>
        <dbReference type="ARBA" id="ARBA00022989"/>
    </source>
</evidence>
<dbReference type="InterPro" id="IPR052017">
    <property type="entry name" value="TSUP"/>
</dbReference>
<dbReference type="InterPro" id="IPR002781">
    <property type="entry name" value="TM_pro_TauE-like"/>
</dbReference>
<feature type="transmembrane region" description="Helical" evidence="8">
    <location>
        <begin position="96"/>
        <end position="114"/>
    </location>
</feature>
<evidence type="ECO:0000256" key="2">
    <source>
        <dbReference type="ARBA" id="ARBA00009142"/>
    </source>
</evidence>
<proteinExistence type="inferred from homology"/>
<dbReference type="Proteomes" id="UP000297872">
    <property type="component" value="Unassembled WGS sequence"/>
</dbReference>
<sequence length="242" mass="26827">MDNIVIELFLLSIGASFVQRTTGFGFGIFIMTMLPSIMPSFGEATTLSGILAMTTSLIIVIQKYKYITWRRLLPILFTFIIISIGAIFVLKRMEYHILNILLGITLIIVSIYFAFFSKRIKVKTTLPVQVTAGTLSGLMGGFFGMQGPPAVLYFVSSEPDKEHYLAMTQTYFLAGNLMMTLARAYNGFFTTTVSIGYVYGIAGVFIGNLIGAWVFRHLSGSLLKYIIYAYIGISGLTFLLEA</sequence>
<keyword evidence="4 8" id="KW-1003">Cell membrane</keyword>
<dbReference type="RefSeq" id="WP_134842594.1">
    <property type="nucleotide sequence ID" value="NZ_SGVY01000004.1"/>
</dbReference>
<feature type="transmembrane region" description="Helical" evidence="8">
    <location>
        <begin position="44"/>
        <end position="61"/>
    </location>
</feature>
<dbReference type="GO" id="GO:0005886">
    <property type="term" value="C:plasma membrane"/>
    <property type="evidence" value="ECO:0007669"/>
    <property type="project" value="UniProtKB-SubCell"/>
</dbReference>